<organism evidence="1 2">
    <name type="scientific">Orchesella dallaii</name>
    <dbReference type="NCBI Taxonomy" id="48710"/>
    <lineage>
        <taxon>Eukaryota</taxon>
        <taxon>Metazoa</taxon>
        <taxon>Ecdysozoa</taxon>
        <taxon>Arthropoda</taxon>
        <taxon>Hexapoda</taxon>
        <taxon>Collembola</taxon>
        <taxon>Entomobryomorpha</taxon>
        <taxon>Entomobryoidea</taxon>
        <taxon>Orchesellidae</taxon>
        <taxon>Orchesellinae</taxon>
        <taxon>Orchesella</taxon>
    </lineage>
</organism>
<keyword evidence="2" id="KW-1185">Reference proteome</keyword>
<gene>
    <name evidence="1" type="ORF">ODALV1_LOCUS17626</name>
</gene>
<evidence type="ECO:0000313" key="2">
    <source>
        <dbReference type="Proteomes" id="UP001642540"/>
    </source>
</evidence>
<reference evidence="1 2" key="1">
    <citation type="submission" date="2024-08" db="EMBL/GenBank/DDBJ databases">
        <authorList>
            <person name="Cucini C."/>
            <person name="Frati F."/>
        </authorList>
    </citation>
    <scope>NUCLEOTIDE SEQUENCE [LARGE SCALE GENOMIC DNA]</scope>
</reference>
<name>A0ABP1R446_9HEXA</name>
<accession>A0ABP1R446</accession>
<proteinExistence type="predicted"/>
<dbReference type="Proteomes" id="UP001642540">
    <property type="component" value="Unassembled WGS sequence"/>
</dbReference>
<protein>
    <submittedName>
        <fullName evidence="1">Uncharacterized protein</fullName>
    </submittedName>
</protein>
<comment type="caution">
    <text evidence="1">The sequence shown here is derived from an EMBL/GenBank/DDBJ whole genome shotgun (WGS) entry which is preliminary data.</text>
</comment>
<evidence type="ECO:0000313" key="1">
    <source>
        <dbReference type="EMBL" id="CAL8117301.1"/>
    </source>
</evidence>
<sequence length="110" mass="13061">MNEIGIYRVLNYCSLLVCRVIEDLIPRRFEEGYDPTAGLLAYSKKVILRMKGQRQTVGGRRPPEEYWRLRELEERKREETIGSAKGVVKVDSRKKRKAEERVIKRRQRVI</sequence>
<dbReference type="EMBL" id="CAXLJM020000054">
    <property type="protein sequence ID" value="CAL8117301.1"/>
    <property type="molecule type" value="Genomic_DNA"/>
</dbReference>